<name>A0ABM9LT75_9MYCO</name>
<dbReference type="EMBL" id="OY726398">
    <property type="protein sequence ID" value="CAJ1504202.1"/>
    <property type="molecule type" value="Genomic_DNA"/>
</dbReference>
<organism evidence="2 3">
    <name type="scientific">[Mycobacterium] holstebronense</name>
    <dbReference type="NCBI Taxonomy" id="3064288"/>
    <lineage>
        <taxon>Bacteria</taxon>
        <taxon>Bacillati</taxon>
        <taxon>Actinomycetota</taxon>
        <taxon>Actinomycetes</taxon>
        <taxon>Mycobacteriales</taxon>
        <taxon>Mycobacteriaceae</taxon>
        <taxon>Mycolicibacterium</taxon>
    </lineage>
</organism>
<evidence type="ECO:0000313" key="2">
    <source>
        <dbReference type="EMBL" id="CAJ1504202.1"/>
    </source>
</evidence>
<proteinExistence type="predicted"/>
<reference evidence="2 3" key="1">
    <citation type="submission" date="2023-08" db="EMBL/GenBank/DDBJ databases">
        <authorList>
            <person name="Folkvardsen B D."/>
            <person name="Norman A."/>
        </authorList>
    </citation>
    <scope>NUCLEOTIDE SEQUENCE [LARGE SCALE GENOMIC DNA]</scope>
    <source>
        <strain evidence="2 3">Mu0102</strain>
    </source>
</reference>
<dbReference type="InterPro" id="IPR041657">
    <property type="entry name" value="HTH_17"/>
</dbReference>
<keyword evidence="3" id="KW-1185">Reference proteome</keyword>
<dbReference type="SUPFAM" id="SSF46955">
    <property type="entry name" value="Putative DNA-binding domain"/>
    <property type="match status" value="1"/>
</dbReference>
<accession>A0ABM9LT75</accession>
<sequence>MTTATVPRLLTEAQVSEMTGLPVASLKTERCRGLGLPYVKFGRRVRYRADDVAAYIAANTITPTPTAAAAE</sequence>
<evidence type="ECO:0000259" key="1">
    <source>
        <dbReference type="Pfam" id="PF12728"/>
    </source>
</evidence>
<feature type="domain" description="Helix-turn-helix" evidence="1">
    <location>
        <begin position="9"/>
        <end position="59"/>
    </location>
</feature>
<dbReference type="Proteomes" id="UP001190464">
    <property type="component" value="Chromosome"/>
</dbReference>
<dbReference type="InterPro" id="IPR009061">
    <property type="entry name" value="DNA-bd_dom_put_sf"/>
</dbReference>
<dbReference type="RefSeq" id="WP_308486848.1">
    <property type="nucleotide sequence ID" value="NZ_OY726398.1"/>
</dbReference>
<evidence type="ECO:0000313" key="3">
    <source>
        <dbReference type="Proteomes" id="UP001190464"/>
    </source>
</evidence>
<gene>
    <name evidence="2" type="ORF">MU0102_002185</name>
</gene>
<protein>
    <submittedName>
        <fullName evidence="2">Helix-turn-helix domain-containing protein</fullName>
    </submittedName>
</protein>
<dbReference type="Pfam" id="PF12728">
    <property type="entry name" value="HTH_17"/>
    <property type="match status" value="1"/>
</dbReference>